<feature type="binding site" evidence="2">
    <location>
        <begin position="46"/>
        <end position="49"/>
    </location>
    <ligand>
        <name>substrate</name>
    </ligand>
</feature>
<evidence type="ECO:0000313" key="6">
    <source>
        <dbReference type="Proteomes" id="UP000007089"/>
    </source>
</evidence>
<dbReference type="EMBL" id="CP001359">
    <property type="protein sequence ID" value="ACL66056.1"/>
    <property type="molecule type" value="Genomic_DNA"/>
</dbReference>
<protein>
    <recommendedName>
        <fullName evidence="2">Methylglyoxal synthase</fullName>
        <shortName evidence="2">MGS</shortName>
        <ecNumber evidence="2">4.2.3.3</ecNumber>
    </recommendedName>
</protein>
<feature type="active site" description="Proton donor/acceptor" evidence="2 3">
    <location>
        <position position="72"/>
    </location>
</feature>
<feature type="binding site" evidence="2">
    <location>
        <position position="24"/>
    </location>
    <ligand>
        <name>substrate</name>
    </ligand>
</feature>
<dbReference type="EC" id="4.2.3.3" evidence="2"/>
<dbReference type="NCBIfam" id="NF003559">
    <property type="entry name" value="PRK05234.1"/>
    <property type="match status" value="1"/>
</dbReference>
<organism evidence="5 6">
    <name type="scientific">Anaeromyxobacter dehalogenans (strain ATCC BAA-258 / DSM 21875 / 2CP-1)</name>
    <dbReference type="NCBI Taxonomy" id="455488"/>
    <lineage>
        <taxon>Bacteria</taxon>
        <taxon>Pseudomonadati</taxon>
        <taxon>Myxococcota</taxon>
        <taxon>Myxococcia</taxon>
        <taxon>Myxococcales</taxon>
        <taxon>Cystobacterineae</taxon>
        <taxon>Anaeromyxobacteraceae</taxon>
        <taxon>Anaeromyxobacter</taxon>
    </lineage>
</organism>
<feature type="binding site" evidence="2">
    <location>
        <begin position="66"/>
        <end position="67"/>
    </location>
    <ligand>
        <name>substrate</name>
    </ligand>
</feature>
<dbReference type="RefSeq" id="WP_012633823.1">
    <property type="nucleotide sequence ID" value="NC_011891.1"/>
</dbReference>
<dbReference type="HOGENOM" id="CLU_120420_0_1_7"/>
<dbReference type="SUPFAM" id="SSF52335">
    <property type="entry name" value="Methylglyoxal synthase-like"/>
    <property type="match status" value="1"/>
</dbReference>
<dbReference type="InterPro" id="IPR004363">
    <property type="entry name" value="Methylgl_synth"/>
</dbReference>
<evidence type="ECO:0000313" key="5">
    <source>
        <dbReference type="EMBL" id="ACL66056.1"/>
    </source>
</evidence>
<dbReference type="PANTHER" id="PTHR30492">
    <property type="entry name" value="METHYLGLYOXAL SYNTHASE"/>
    <property type="match status" value="1"/>
</dbReference>
<reference evidence="5" key="1">
    <citation type="submission" date="2009-01" db="EMBL/GenBank/DDBJ databases">
        <title>Complete sequence of Anaeromyxobacter dehalogenans 2CP-1.</title>
        <authorList>
            <consortium name="US DOE Joint Genome Institute"/>
            <person name="Lucas S."/>
            <person name="Copeland A."/>
            <person name="Lapidus A."/>
            <person name="Glavina del Rio T."/>
            <person name="Dalin E."/>
            <person name="Tice H."/>
            <person name="Bruce D."/>
            <person name="Goodwin L."/>
            <person name="Pitluck S."/>
            <person name="Saunders E."/>
            <person name="Brettin T."/>
            <person name="Detter J.C."/>
            <person name="Han C."/>
            <person name="Larimer F."/>
            <person name="Land M."/>
            <person name="Hauser L."/>
            <person name="Kyrpides N."/>
            <person name="Ovchinnikova G."/>
            <person name="Beliaev A.S."/>
            <person name="Richardson P."/>
        </authorList>
    </citation>
    <scope>NUCLEOTIDE SEQUENCE</scope>
    <source>
        <strain evidence="5">2CP-1</strain>
    </source>
</reference>
<dbReference type="GO" id="GO:0019242">
    <property type="term" value="P:methylglyoxal biosynthetic process"/>
    <property type="evidence" value="ECO:0007669"/>
    <property type="project" value="UniProtKB-UniRule"/>
</dbReference>
<dbReference type="HAMAP" id="MF_00549">
    <property type="entry name" value="Methylglyoxal_synth"/>
    <property type="match status" value="1"/>
</dbReference>
<dbReference type="PROSITE" id="PS51855">
    <property type="entry name" value="MGS"/>
    <property type="match status" value="1"/>
</dbReference>
<evidence type="ECO:0000259" key="4">
    <source>
        <dbReference type="PROSITE" id="PS51855"/>
    </source>
</evidence>
<keyword evidence="2 5" id="KW-0456">Lyase</keyword>
<dbReference type="PANTHER" id="PTHR30492:SF0">
    <property type="entry name" value="METHYLGLYOXAL SYNTHASE"/>
    <property type="match status" value="1"/>
</dbReference>
<comment type="function">
    <text evidence="2">Catalyzes the formation of methylglyoxal from dihydroxyacetone phosphate.</text>
</comment>
<dbReference type="Gene3D" id="3.40.50.1380">
    <property type="entry name" value="Methylglyoxal synthase-like domain"/>
    <property type="match status" value="1"/>
</dbReference>
<dbReference type="NCBIfam" id="TIGR00160">
    <property type="entry name" value="MGSA"/>
    <property type="match status" value="1"/>
</dbReference>
<accession>B8JDZ1</accession>
<dbReference type="PIRSF" id="PIRSF006614">
    <property type="entry name" value="Methylglyox_syn"/>
    <property type="match status" value="1"/>
</dbReference>
<comment type="catalytic activity">
    <reaction evidence="2">
        <text>dihydroxyacetone phosphate = methylglyoxal + phosphate</text>
        <dbReference type="Rhea" id="RHEA:17937"/>
        <dbReference type="ChEBI" id="CHEBI:17158"/>
        <dbReference type="ChEBI" id="CHEBI:43474"/>
        <dbReference type="ChEBI" id="CHEBI:57642"/>
        <dbReference type="EC" id="4.2.3.3"/>
    </reaction>
</comment>
<dbReference type="AlphaFoldDB" id="B8JDZ1"/>
<feature type="domain" description="MGS-like" evidence="4">
    <location>
        <begin position="5"/>
        <end position="158"/>
    </location>
</feature>
<dbReference type="InterPro" id="IPR036914">
    <property type="entry name" value="MGS-like_dom_sf"/>
</dbReference>
<dbReference type="Proteomes" id="UP000007089">
    <property type="component" value="Chromosome"/>
</dbReference>
<dbReference type="PROSITE" id="PS01335">
    <property type="entry name" value="METHYLGLYOXAL_SYNTH"/>
    <property type="match status" value="1"/>
</dbReference>
<dbReference type="Pfam" id="PF02142">
    <property type="entry name" value="MGS"/>
    <property type="match status" value="1"/>
</dbReference>
<dbReference type="GO" id="GO:0005829">
    <property type="term" value="C:cytosol"/>
    <property type="evidence" value="ECO:0007669"/>
    <property type="project" value="TreeGrafter"/>
</dbReference>
<feature type="binding site" evidence="2">
    <location>
        <position position="20"/>
    </location>
    <ligand>
        <name>substrate</name>
    </ligand>
</feature>
<comment type="similarity">
    <text evidence="1 2">Belongs to the methylglyoxal synthase family.</text>
</comment>
<evidence type="ECO:0000256" key="1">
    <source>
        <dbReference type="ARBA" id="ARBA00006287"/>
    </source>
</evidence>
<dbReference type="InterPro" id="IPR018148">
    <property type="entry name" value="Methylglyoxal_synth_AS"/>
</dbReference>
<evidence type="ECO:0000256" key="3">
    <source>
        <dbReference type="PIRSR" id="PIRSR006614-1"/>
    </source>
</evidence>
<proteinExistence type="inferred from homology"/>
<gene>
    <name evidence="2" type="primary">mgsA</name>
    <name evidence="5" type="ordered locus">A2cp1_2719</name>
</gene>
<keyword evidence="6" id="KW-1185">Reference proteome</keyword>
<dbReference type="SMART" id="SM00851">
    <property type="entry name" value="MGS"/>
    <property type="match status" value="1"/>
</dbReference>
<evidence type="ECO:0000256" key="2">
    <source>
        <dbReference type="HAMAP-Rule" id="MF_00549"/>
    </source>
</evidence>
<dbReference type="GO" id="GO:0008929">
    <property type="term" value="F:methylglyoxal synthase activity"/>
    <property type="evidence" value="ECO:0007669"/>
    <property type="project" value="UniProtKB-UniRule"/>
</dbReference>
<name>B8JDZ1_ANAD2</name>
<dbReference type="CDD" id="cd01422">
    <property type="entry name" value="MGS"/>
    <property type="match status" value="1"/>
</dbReference>
<sequence length="158" mass="17717">MPQVQRVPMRAVKNVVLIAHDSRKQDLLDWVKYNRPVLREHRLFATGTTGALVQAQTDLPVTRFKSGPLGGDQQVGAKIAEGELDVLVFFWDPLEPQPHDPDVKALLRIAVLYNIPTACNRATADFLVASSLFHGEYERIVEDHAAKRQAWLAGQGRR</sequence>
<dbReference type="KEGG" id="acp:A2cp1_2719"/>
<dbReference type="InterPro" id="IPR011607">
    <property type="entry name" value="MGS-like_dom"/>
</dbReference>
<feature type="binding site" evidence="2">
    <location>
        <position position="99"/>
    </location>
    <ligand>
        <name>substrate</name>
    </ligand>
</feature>